<reference evidence="1 2" key="1">
    <citation type="submission" date="2023-03" db="EMBL/GenBank/DDBJ databases">
        <title>Genome insight into feeding habits of ladybird beetles.</title>
        <authorList>
            <person name="Li H.-S."/>
            <person name="Huang Y.-H."/>
            <person name="Pang H."/>
        </authorList>
    </citation>
    <scope>NUCLEOTIDE SEQUENCE [LARGE SCALE GENOMIC DNA]</scope>
    <source>
        <strain evidence="1">SYSU_2023b</strain>
        <tissue evidence="1">Whole body</tissue>
    </source>
</reference>
<gene>
    <name evidence="1" type="ORF">WA026_012776</name>
</gene>
<name>A0AAW1TXZ4_9CUCU</name>
<sequence>MEISQYRKMVEGAILDTIQHRKDLVDKFKTNFPAVYEELMLIPSKKWVLSGQIVAWLSGEMEQYGDIEVYIFDIENFSYLENHFRREHFNIWSPTSPAEFMFHISKFFMFHTSKFFILSNRINRLKVTLVDMNIEEFSNLFLVNIFCFTDKQFTSRISKKSLHLHSGYYINIKQGNQNIFDTRCIKISNYPESLKMLTLREISTSFSVDDIGKNPLILHMFHKKMTNLYGY</sequence>
<dbReference type="EMBL" id="JARQZJ010000036">
    <property type="protein sequence ID" value="KAK9876462.1"/>
    <property type="molecule type" value="Genomic_DNA"/>
</dbReference>
<dbReference type="AlphaFoldDB" id="A0AAW1TXZ4"/>
<comment type="caution">
    <text evidence="1">The sequence shown here is derived from an EMBL/GenBank/DDBJ whole genome shotgun (WGS) entry which is preliminary data.</text>
</comment>
<evidence type="ECO:0000313" key="1">
    <source>
        <dbReference type="EMBL" id="KAK9876462.1"/>
    </source>
</evidence>
<accession>A0AAW1TXZ4</accession>
<evidence type="ECO:0000313" key="2">
    <source>
        <dbReference type="Proteomes" id="UP001431783"/>
    </source>
</evidence>
<dbReference type="Proteomes" id="UP001431783">
    <property type="component" value="Unassembled WGS sequence"/>
</dbReference>
<organism evidence="1 2">
    <name type="scientific">Henosepilachna vigintioctopunctata</name>
    <dbReference type="NCBI Taxonomy" id="420089"/>
    <lineage>
        <taxon>Eukaryota</taxon>
        <taxon>Metazoa</taxon>
        <taxon>Ecdysozoa</taxon>
        <taxon>Arthropoda</taxon>
        <taxon>Hexapoda</taxon>
        <taxon>Insecta</taxon>
        <taxon>Pterygota</taxon>
        <taxon>Neoptera</taxon>
        <taxon>Endopterygota</taxon>
        <taxon>Coleoptera</taxon>
        <taxon>Polyphaga</taxon>
        <taxon>Cucujiformia</taxon>
        <taxon>Coccinelloidea</taxon>
        <taxon>Coccinellidae</taxon>
        <taxon>Epilachninae</taxon>
        <taxon>Epilachnini</taxon>
        <taxon>Henosepilachna</taxon>
    </lineage>
</organism>
<keyword evidence="2" id="KW-1185">Reference proteome</keyword>
<protein>
    <submittedName>
        <fullName evidence="1">Uncharacterized protein</fullName>
    </submittedName>
</protein>
<proteinExistence type="predicted"/>